<evidence type="ECO:0000313" key="2">
    <source>
        <dbReference type="Proteomes" id="UP000275846"/>
    </source>
</evidence>
<organism evidence="3">
    <name type="scientific">Schistocephalus solidus</name>
    <name type="common">Tapeworm</name>
    <dbReference type="NCBI Taxonomy" id="70667"/>
    <lineage>
        <taxon>Eukaryota</taxon>
        <taxon>Metazoa</taxon>
        <taxon>Spiralia</taxon>
        <taxon>Lophotrochozoa</taxon>
        <taxon>Platyhelminthes</taxon>
        <taxon>Cestoda</taxon>
        <taxon>Eucestoda</taxon>
        <taxon>Diphyllobothriidea</taxon>
        <taxon>Diphyllobothriidae</taxon>
        <taxon>Schistocephalus</taxon>
    </lineage>
</organism>
<proteinExistence type="predicted"/>
<protein>
    <submittedName>
        <fullName evidence="3">HTH_33 domain-containing protein</fullName>
    </submittedName>
</protein>
<evidence type="ECO:0000313" key="1">
    <source>
        <dbReference type="EMBL" id="VDL88994.1"/>
    </source>
</evidence>
<name>A0A183SEG1_SCHSO</name>
<reference evidence="1 2" key="2">
    <citation type="submission" date="2018-11" db="EMBL/GenBank/DDBJ databases">
        <authorList>
            <consortium name="Pathogen Informatics"/>
        </authorList>
    </citation>
    <scope>NUCLEOTIDE SEQUENCE [LARGE SCALE GENOMIC DNA]</scope>
    <source>
        <strain evidence="1 2">NST_G2</strain>
    </source>
</reference>
<accession>A0A183SEG1</accession>
<evidence type="ECO:0000313" key="3">
    <source>
        <dbReference type="WBParaSite" id="SSLN_0000269601-mRNA-1"/>
    </source>
</evidence>
<reference evidence="3" key="1">
    <citation type="submission" date="2016-06" db="UniProtKB">
        <authorList>
            <consortium name="WormBaseParasite"/>
        </authorList>
    </citation>
    <scope>IDENTIFICATION</scope>
</reference>
<dbReference type="Proteomes" id="UP000275846">
    <property type="component" value="Unassembled WGS sequence"/>
</dbReference>
<dbReference type="WBParaSite" id="SSLN_0000269601-mRNA-1">
    <property type="protein sequence ID" value="SSLN_0000269601-mRNA-1"/>
    <property type="gene ID" value="SSLN_0000269601"/>
</dbReference>
<keyword evidence="2" id="KW-1185">Reference proteome</keyword>
<gene>
    <name evidence="1" type="ORF">SSLN_LOCUS2609</name>
</gene>
<sequence length="161" mass="18015">MTIFERLRLEFGRTSMPSIAPTALKDCHQHAGESLVHIQRHLYILARQAYTNEPFTEVKARILEKFGMGFHSQKSVPIPPRYPNSIKVALDITRREEAIRTACPLIQESSSSAFECRPAPAATQGTSVDDSDRFMTFVLRRFNAPGPATPPWHGSPLPTTP</sequence>
<dbReference type="EMBL" id="UYSU01032295">
    <property type="protein sequence ID" value="VDL88994.1"/>
    <property type="molecule type" value="Genomic_DNA"/>
</dbReference>
<dbReference type="AlphaFoldDB" id="A0A183SEG1"/>